<reference evidence="2" key="2">
    <citation type="submission" date="2013-04" db="EMBL/GenBank/DDBJ databases">
        <title>Genomic mechanisms accounting for the adaptation to parasitism in nematode-trapping fungi.</title>
        <authorList>
            <person name="Ahren D.G."/>
        </authorList>
    </citation>
    <scope>NUCLEOTIDE SEQUENCE [LARGE SCALE GENOMIC DNA]</scope>
    <source>
        <strain evidence="2">CBS 200.50</strain>
    </source>
</reference>
<evidence type="ECO:0000313" key="2">
    <source>
        <dbReference type="Proteomes" id="UP000015100"/>
    </source>
</evidence>
<dbReference type="EMBL" id="AQGS01000433">
    <property type="protein sequence ID" value="EPS40176.1"/>
    <property type="molecule type" value="Genomic_DNA"/>
</dbReference>
<dbReference type="Proteomes" id="UP000015100">
    <property type="component" value="Unassembled WGS sequence"/>
</dbReference>
<name>S8AG85_DACHA</name>
<evidence type="ECO:0000313" key="1">
    <source>
        <dbReference type="EMBL" id="EPS40176.1"/>
    </source>
</evidence>
<sequence length="114" mass="13574">MPSRHCMDLRDEKHSDFLDVYQEDNRRLDRELGARFEELCDKEEELMKLLIFPDTKEKLIANDNELHSIIDRMQAQRKVGDEIFSDKMGSKSWGIAYEDAIRRRDDWEESVSGH</sequence>
<protein>
    <submittedName>
        <fullName evidence="1">Uncharacterized protein</fullName>
    </submittedName>
</protein>
<keyword evidence="2" id="KW-1185">Reference proteome</keyword>
<dbReference type="HOGENOM" id="CLU_2120987_0_0_1"/>
<comment type="caution">
    <text evidence="1">The sequence shown here is derived from an EMBL/GenBank/DDBJ whole genome shotgun (WGS) entry which is preliminary data.</text>
</comment>
<gene>
    <name evidence="1" type="ORF">H072_6009</name>
</gene>
<accession>S8AG85</accession>
<organism evidence="1 2">
    <name type="scientific">Dactylellina haptotyla (strain CBS 200.50)</name>
    <name type="common">Nematode-trapping fungus</name>
    <name type="synonym">Monacrosporium haptotylum</name>
    <dbReference type="NCBI Taxonomy" id="1284197"/>
    <lineage>
        <taxon>Eukaryota</taxon>
        <taxon>Fungi</taxon>
        <taxon>Dikarya</taxon>
        <taxon>Ascomycota</taxon>
        <taxon>Pezizomycotina</taxon>
        <taxon>Orbiliomycetes</taxon>
        <taxon>Orbiliales</taxon>
        <taxon>Orbiliaceae</taxon>
        <taxon>Dactylellina</taxon>
    </lineage>
</organism>
<dbReference type="AlphaFoldDB" id="S8AG85"/>
<proteinExistence type="predicted"/>
<reference evidence="1 2" key="1">
    <citation type="journal article" date="2013" name="PLoS Genet.">
        <title>Genomic mechanisms accounting for the adaptation to parasitism in nematode-trapping fungi.</title>
        <authorList>
            <person name="Meerupati T."/>
            <person name="Andersson K.M."/>
            <person name="Friman E."/>
            <person name="Kumar D."/>
            <person name="Tunlid A."/>
            <person name="Ahren D."/>
        </authorList>
    </citation>
    <scope>NUCLEOTIDE SEQUENCE [LARGE SCALE GENOMIC DNA]</scope>
    <source>
        <strain evidence="1 2">CBS 200.50</strain>
    </source>
</reference>